<dbReference type="Pfam" id="PF05685">
    <property type="entry name" value="Uma2"/>
    <property type="match status" value="1"/>
</dbReference>
<keyword evidence="3" id="KW-1185">Reference proteome</keyword>
<name>A0AAE3GUB4_9CYAN</name>
<organism evidence="2 3">
    <name type="scientific">Limnofasciculus baicalensis BBK-W-15</name>
    <dbReference type="NCBI Taxonomy" id="2699891"/>
    <lineage>
        <taxon>Bacteria</taxon>
        <taxon>Bacillati</taxon>
        <taxon>Cyanobacteriota</taxon>
        <taxon>Cyanophyceae</taxon>
        <taxon>Coleofasciculales</taxon>
        <taxon>Coleofasciculaceae</taxon>
        <taxon>Limnofasciculus</taxon>
        <taxon>Limnofasciculus baicalensis</taxon>
    </lineage>
</organism>
<dbReference type="CDD" id="cd06260">
    <property type="entry name" value="DUF820-like"/>
    <property type="match status" value="1"/>
</dbReference>
<dbReference type="RefSeq" id="WP_254013606.1">
    <property type="nucleotide sequence ID" value="NZ_JAMZMM010000248.1"/>
</dbReference>
<dbReference type="PANTHER" id="PTHR34107:SF7">
    <property type="entry name" value="SLR2092 PROTEIN"/>
    <property type="match status" value="1"/>
</dbReference>
<dbReference type="InterPro" id="IPR011335">
    <property type="entry name" value="Restrct_endonuc-II-like"/>
</dbReference>
<feature type="domain" description="Putative restriction endonuclease" evidence="1">
    <location>
        <begin position="14"/>
        <end position="175"/>
    </location>
</feature>
<protein>
    <submittedName>
        <fullName evidence="2">Uma2 family endonuclease</fullName>
    </submittedName>
</protein>
<dbReference type="EMBL" id="JAMZMM010000248">
    <property type="protein sequence ID" value="MCP2730855.1"/>
    <property type="molecule type" value="Genomic_DNA"/>
</dbReference>
<evidence type="ECO:0000313" key="3">
    <source>
        <dbReference type="Proteomes" id="UP001204953"/>
    </source>
</evidence>
<proteinExistence type="predicted"/>
<sequence>MPLMTVKDAEEVQAILKEAGHDYQIELEDGKIIVMGPSDIVSSEVGVRLISVLFAWVNPRNLGRIFDSAGGFILPDSNLTAPDVSFVRAQRLRRSVRYFGEMVPDLVVEIKSQSDRIKTIEKKVIRFIELGAEVGIVIDPDLETVKVFRPNSQPILLENEDILTLPELLPGWEVRITELWPPVFTEEET</sequence>
<dbReference type="AlphaFoldDB" id="A0AAE3GUB4"/>
<dbReference type="Proteomes" id="UP001204953">
    <property type="component" value="Unassembled WGS sequence"/>
</dbReference>
<dbReference type="InterPro" id="IPR012296">
    <property type="entry name" value="Nuclease_put_TT1808"/>
</dbReference>
<dbReference type="Gene3D" id="3.90.1570.10">
    <property type="entry name" value="tt1808, chain A"/>
    <property type="match status" value="1"/>
</dbReference>
<gene>
    <name evidence="2" type="ORF">NJ959_20725</name>
</gene>
<dbReference type="GO" id="GO:0004519">
    <property type="term" value="F:endonuclease activity"/>
    <property type="evidence" value="ECO:0007669"/>
    <property type="project" value="UniProtKB-KW"/>
</dbReference>
<dbReference type="PANTHER" id="PTHR34107">
    <property type="entry name" value="SLL0198 PROTEIN-RELATED"/>
    <property type="match status" value="1"/>
</dbReference>
<dbReference type="SUPFAM" id="SSF52980">
    <property type="entry name" value="Restriction endonuclease-like"/>
    <property type="match status" value="1"/>
</dbReference>
<keyword evidence="2" id="KW-0378">Hydrolase</keyword>
<accession>A0AAE3GUB4</accession>
<evidence type="ECO:0000259" key="1">
    <source>
        <dbReference type="Pfam" id="PF05685"/>
    </source>
</evidence>
<dbReference type="InterPro" id="IPR008538">
    <property type="entry name" value="Uma2"/>
</dbReference>
<comment type="caution">
    <text evidence="2">The sequence shown here is derived from an EMBL/GenBank/DDBJ whole genome shotgun (WGS) entry which is preliminary data.</text>
</comment>
<keyword evidence="2" id="KW-0540">Nuclease</keyword>
<evidence type="ECO:0000313" key="2">
    <source>
        <dbReference type="EMBL" id="MCP2730855.1"/>
    </source>
</evidence>
<keyword evidence="2" id="KW-0255">Endonuclease</keyword>
<reference evidence="2" key="1">
    <citation type="submission" date="2022-06" db="EMBL/GenBank/DDBJ databases">
        <title>New cyanobacteria of genus Symplocastrum in benthos of Lake Baikal.</title>
        <authorList>
            <person name="Sorokovikova E."/>
            <person name="Tikhonova I."/>
            <person name="Krasnopeev A."/>
            <person name="Evseev P."/>
            <person name="Gladkikh A."/>
            <person name="Belykh O."/>
        </authorList>
    </citation>
    <scope>NUCLEOTIDE SEQUENCE</scope>
    <source>
        <strain evidence="2">BBK-W-15</strain>
    </source>
</reference>